<sequence>MKETKETIRKYIVENFLFGEDEGLKDDTSLLEKKIIDSTGILELVAFLEKEFSIRIRDDELVPENLDSIDNMQHYLSGKKTPSADCCSAGTWVSI</sequence>
<dbReference type="KEGG" id="geo:Geob_2950"/>
<accession>B9M2U7</accession>
<feature type="domain" description="Carrier" evidence="1">
    <location>
        <begin position="2"/>
        <end position="80"/>
    </location>
</feature>
<dbReference type="Proteomes" id="UP000007721">
    <property type="component" value="Chromosome"/>
</dbReference>
<dbReference type="eggNOG" id="COG0236">
    <property type="taxonomic scope" value="Bacteria"/>
</dbReference>
<protein>
    <submittedName>
        <fullName evidence="2">Acyl carrier protein</fullName>
    </submittedName>
</protein>
<keyword evidence="3" id="KW-1185">Reference proteome</keyword>
<dbReference type="RefSeq" id="WP_012648021.1">
    <property type="nucleotide sequence ID" value="NC_011979.1"/>
</dbReference>
<dbReference type="SUPFAM" id="SSF47336">
    <property type="entry name" value="ACP-like"/>
    <property type="match status" value="1"/>
</dbReference>
<dbReference type="AlphaFoldDB" id="B9M2U7"/>
<reference evidence="2 3" key="1">
    <citation type="submission" date="2009-01" db="EMBL/GenBank/DDBJ databases">
        <title>Complete sequence of Geobacter sp. FRC-32.</title>
        <authorList>
            <consortium name="US DOE Joint Genome Institute"/>
            <person name="Lucas S."/>
            <person name="Copeland A."/>
            <person name="Lapidus A."/>
            <person name="Glavina del Rio T."/>
            <person name="Dalin E."/>
            <person name="Tice H."/>
            <person name="Bruce D."/>
            <person name="Goodwin L."/>
            <person name="Pitluck S."/>
            <person name="Saunders E."/>
            <person name="Brettin T."/>
            <person name="Detter J.C."/>
            <person name="Han C."/>
            <person name="Larimer F."/>
            <person name="Land M."/>
            <person name="Hauser L."/>
            <person name="Kyrpides N."/>
            <person name="Ovchinnikova G."/>
            <person name="Kostka J."/>
            <person name="Richardson P."/>
        </authorList>
    </citation>
    <scope>NUCLEOTIDE SEQUENCE [LARGE SCALE GENOMIC DNA]</scope>
    <source>
        <strain evidence="3">DSM 22248 / JCM 15807 / FRC-32</strain>
    </source>
</reference>
<dbReference type="PROSITE" id="PS50075">
    <property type="entry name" value="CARRIER"/>
    <property type="match status" value="1"/>
</dbReference>
<evidence type="ECO:0000313" key="2">
    <source>
        <dbReference type="EMBL" id="ACM21293.1"/>
    </source>
</evidence>
<proteinExistence type="predicted"/>
<gene>
    <name evidence="2" type="primary">acpP-7</name>
    <name evidence="2" type="ordered locus">Geob_2950</name>
</gene>
<dbReference type="HOGENOM" id="CLU_108696_16_0_7"/>
<dbReference type="Gene3D" id="1.10.1200.10">
    <property type="entry name" value="ACP-like"/>
    <property type="match status" value="1"/>
</dbReference>
<evidence type="ECO:0000259" key="1">
    <source>
        <dbReference type="PROSITE" id="PS50075"/>
    </source>
</evidence>
<dbReference type="EMBL" id="CP001390">
    <property type="protein sequence ID" value="ACM21293.1"/>
    <property type="molecule type" value="Genomic_DNA"/>
</dbReference>
<dbReference type="InterPro" id="IPR036736">
    <property type="entry name" value="ACP-like_sf"/>
</dbReference>
<evidence type="ECO:0000313" key="3">
    <source>
        <dbReference type="Proteomes" id="UP000007721"/>
    </source>
</evidence>
<dbReference type="OrthoDB" id="2625323at2"/>
<organism evidence="2 3">
    <name type="scientific">Geotalea daltonii (strain DSM 22248 / JCM 15807 / FRC-32)</name>
    <name type="common">Geobacter daltonii</name>
    <dbReference type="NCBI Taxonomy" id="316067"/>
    <lineage>
        <taxon>Bacteria</taxon>
        <taxon>Pseudomonadati</taxon>
        <taxon>Thermodesulfobacteriota</taxon>
        <taxon>Desulfuromonadia</taxon>
        <taxon>Geobacterales</taxon>
        <taxon>Geobacteraceae</taxon>
        <taxon>Geotalea</taxon>
    </lineage>
</organism>
<name>B9M2U7_GEODF</name>
<dbReference type="InterPro" id="IPR009081">
    <property type="entry name" value="PP-bd_ACP"/>
</dbReference>
<dbReference type="STRING" id="316067.Geob_2950"/>